<gene>
    <name evidence="2" type="ORF">H5410_055872</name>
</gene>
<evidence type="ECO:0000313" key="2">
    <source>
        <dbReference type="EMBL" id="KAG5575738.1"/>
    </source>
</evidence>
<name>A0A9J5WJM9_SOLCO</name>
<evidence type="ECO:0000256" key="1">
    <source>
        <dbReference type="SAM" id="MobiDB-lite"/>
    </source>
</evidence>
<evidence type="ECO:0000313" key="3">
    <source>
        <dbReference type="Proteomes" id="UP000824120"/>
    </source>
</evidence>
<dbReference type="EMBL" id="JACXVP010000011">
    <property type="protein sequence ID" value="KAG5575738.1"/>
    <property type="molecule type" value="Genomic_DNA"/>
</dbReference>
<feature type="region of interest" description="Disordered" evidence="1">
    <location>
        <begin position="255"/>
        <end position="308"/>
    </location>
</feature>
<feature type="compositionally biased region" description="Basic residues" evidence="1">
    <location>
        <begin position="263"/>
        <end position="287"/>
    </location>
</feature>
<reference evidence="2 3" key="1">
    <citation type="submission" date="2020-09" db="EMBL/GenBank/DDBJ databases">
        <title>De no assembly of potato wild relative species, Solanum commersonii.</title>
        <authorList>
            <person name="Cho K."/>
        </authorList>
    </citation>
    <scope>NUCLEOTIDE SEQUENCE [LARGE SCALE GENOMIC DNA]</scope>
    <source>
        <strain evidence="2">LZ3.2</strain>
        <tissue evidence="2">Leaf</tissue>
    </source>
</reference>
<organism evidence="2 3">
    <name type="scientific">Solanum commersonii</name>
    <name type="common">Commerson's wild potato</name>
    <name type="synonym">Commerson's nightshade</name>
    <dbReference type="NCBI Taxonomy" id="4109"/>
    <lineage>
        <taxon>Eukaryota</taxon>
        <taxon>Viridiplantae</taxon>
        <taxon>Streptophyta</taxon>
        <taxon>Embryophyta</taxon>
        <taxon>Tracheophyta</taxon>
        <taxon>Spermatophyta</taxon>
        <taxon>Magnoliopsida</taxon>
        <taxon>eudicotyledons</taxon>
        <taxon>Gunneridae</taxon>
        <taxon>Pentapetalae</taxon>
        <taxon>asterids</taxon>
        <taxon>lamiids</taxon>
        <taxon>Solanales</taxon>
        <taxon>Solanaceae</taxon>
        <taxon>Solanoideae</taxon>
        <taxon>Solaneae</taxon>
        <taxon>Solanum</taxon>
    </lineage>
</organism>
<sequence length="452" mass="50535">MVQNTQENLVPQVYPMRLIFPKRLKIPVLSTSPLLPEQSPSTPVCGVGETGESITPLTEVVVSPTLPTGEILPYSCTLVLSCDKSQNSEAQSVIKPSVDPLTEEVEVLSRLFDGDLAEGKGPESNILAAGAELVDLRSPEQVPHGVQPMFDQTPMSINVESDKEEEEESASEAVLTHEPTEYAKQRKRKSKGKTIESHSKGDKKSAIAANVIQTERAMKRRREGHLPEKPTSTPFPVRSSDTEYDDVATYVAKKRKEGEDKRVKSKGIQKAAKKSPVKKERVRKKVTAKSSSFKGPCPSVQNPVADKEMTREESIVEIENQKVLNRRVFDPDILIAFGMSNLFDVVFYKPEVREFYYNIELLENVGIRTTVNNIKIFLDEESLGIILGVLDCKLSNEFPKQATKRRDIKRAGLSNKFLKGEYQLLFVFINKVLVPRTEKRTVASATDLFLME</sequence>
<protein>
    <submittedName>
        <fullName evidence="2">Uncharacterized protein</fullName>
    </submittedName>
</protein>
<feature type="compositionally biased region" description="Basic and acidic residues" evidence="1">
    <location>
        <begin position="193"/>
        <end position="205"/>
    </location>
</feature>
<accession>A0A9J5WJM9</accession>
<comment type="caution">
    <text evidence="2">The sequence shown here is derived from an EMBL/GenBank/DDBJ whole genome shotgun (WGS) entry which is preliminary data.</text>
</comment>
<feature type="non-terminal residue" evidence="2">
    <location>
        <position position="452"/>
    </location>
</feature>
<dbReference type="AlphaFoldDB" id="A0A9J5WJM9"/>
<feature type="region of interest" description="Disordered" evidence="1">
    <location>
        <begin position="160"/>
        <end position="241"/>
    </location>
</feature>
<proteinExistence type="predicted"/>
<dbReference type="Proteomes" id="UP000824120">
    <property type="component" value="Chromosome 11"/>
</dbReference>
<keyword evidence="3" id="KW-1185">Reference proteome</keyword>